<evidence type="ECO:0000256" key="6">
    <source>
        <dbReference type="ARBA" id="ARBA00022962"/>
    </source>
</evidence>
<dbReference type="AlphaFoldDB" id="A0A252F6E0"/>
<evidence type="ECO:0000256" key="4">
    <source>
        <dbReference type="ARBA" id="ARBA00022679"/>
    </source>
</evidence>
<evidence type="ECO:0000256" key="11">
    <source>
        <dbReference type="PIRSR" id="PIRSR000485-3"/>
    </source>
</evidence>
<dbReference type="GO" id="GO:0000287">
    <property type="term" value="F:magnesium ion binding"/>
    <property type="evidence" value="ECO:0007669"/>
    <property type="project" value="UniProtKB-UniRule"/>
</dbReference>
<keyword evidence="3 7" id="KW-0328">Glycosyltransferase</keyword>
<gene>
    <name evidence="7" type="primary">purF</name>
    <name evidence="13" type="ORF">CBW42_01545</name>
</gene>
<keyword evidence="14" id="KW-1185">Reference proteome</keyword>
<dbReference type="InterPro" id="IPR035584">
    <property type="entry name" value="PurF_N"/>
</dbReference>
<dbReference type="InterPro" id="IPR029057">
    <property type="entry name" value="PRTase-like"/>
</dbReference>
<dbReference type="Pfam" id="PF00156">
    <property type="entry name" value="Pribosyltran"/>
    <property type="match status" value="1"/>
</dbReference>
<comment type="cofactor">
    <cofactor evidence="7 11">
        <name>[4Fe-4S] cluster</name>
        <dbReference type="ChEBI" id="CHEBI:49883"/>
    </cofactor>
    <text evidence="7 11">Binds 1 [4Fe-4S] cluster per subunit.</text>
</comment>
<dbReference type="EMBL" id="NHOC01000002">
    <property type="protein sequence ID" value="OUM21282.1"/>
    <property type="molecule type" value="Genomic_DNA"/>
</dbReference>
<accession>A0A252F6E0</accession>
<dbReference type="InterPro" id="IPR029055">
    <property type="entry name" value="Ntn_hydrolases_N"/>
</dbReference>
<evidence type="ECO:0000256" key="1">
    <source>
        <dbReference type="ARBA" id="ARBA00005209"/>
    </source>
</evidence>
<comment type="pathway">
    <text evidence="1 7 8">Purine metabolism; IMP biosynthesis via de novo pathway; N(1)-(5-phospho-D-ribosyl)glycinamide from 5-phospho-alpha-D-ribose 1-diphosphate: step 1/2.</text>
</comment>
<keyword evidence="7 10" id="KW-0460">Magnesium</keyword>
<dbReference type="GO" id="GO:0006189">
    <property type="term" value="P:'de novo' IMP biosynthetic process"/>
    <property type="evidence" value="ECO:0007669"/>
    <property type="project" value="UniProtKB-UniRule"/>
</dbReference>
<feature type="domain" description="Glutamine amidotransferase type-2" evidence="12">
    <location>
        <begin position="23"/>
        <end position="249"/>
    </location>
</feature>
<evidence type="ECO:0000256" key="3">
    <source>
        <dbReference type="ARBA" id="ARBA00022676"/>
    </source>
</evidence>
<feature type="binding site" evidence="7 11">
    <location>
        <position position="265"/>
    </location>
    <ligand>
        <name>[4Fe-4S] cluster</name>
        <dbReference type="ChEBI" id="CHEBI:49883"/>
    </ligand>
</feature>
<comment type="function">
    <text evidence="7">Catalyzes the formation of phosphoribosylamine from phosphoribosylpyrophosphate (PRPP) and glutamine.</text>
</comment>
<keyword evidence="4 7" id="KW-0808">Transferase</keyword>
<keyword evidence="7 11" id="KW-0411">Iron-sulfur</keyword>
<feature type="active site" description="Nucleophile" evidence="7 9">
    <location>
        <position position="23"/>
    </location>
</feature>
<keyword evidence="7 11" id="KW-0408">Iron</keyword>
<organism evidence="13 14">
    <name type="scientific">Butyricicoccus porcorum</name>
    <dbReference type="NCBI Taxonomy" id="1945634"/>
    <lineage>
        <taxon>Bacteria</taxon>
        <taxon>Bacillati</taxon>
        <taxon>Bacillota</taxon>
        <taxon>Clostridia</taxon>
        <taxon>Eubacteriales</taxon>
        <taxon>Butyricicoccaceae</taxon>
        <taxon>Butyricicoccus</taxon>
    </lineage>
</organism>
<dbReference type="GO" id="GO:0004044">
    <property type="term" value="F:amidophosphoribosyltransferase activity"/>
    <property type="evidence" value="ECO:0007669"/>
    <property type="project" value="UniProtKB-UniRule"/>
</dbReference>
<dbReference type="InterPro" id="IPR000836">
    <property type="entry name" value="PRTase_dom"/>
</dbReference>
<feature type="binding site" evidence="7 10">
    <location>
        <position position="375"/>
    </location>
    <ligand>
        <name>Mg(2+)</name>
        <dbReference type="ChEBI" id="CHEBI:18420"/>
    </ligand>
</feature>
<sequence length="491" mass="54075">MKYKMRKADCTPFGMQDKLHEECGVFGIYVNEKDVDKISPAHDTHTALFALQHRGQEACGIAVNKNGVIKCHKDLGLVNDVFNQEILDGMPGTMAIGHVRYSTTGLQSRENAQPVCITHCKGNLAIAHNGNLVNAGELRKAIELDGGIFRSSSDTEVLAYTIVRERLKCGSIEDAVLNAMYRVQGAYSLLVMSPRKLIAARDPHGFRPLVLGKLYDSYIFASETCALDALGAEFIRDVEPGEVIIIEDGQMRTMKCDIHCNHTTCVFEYIYFARPDSVIDGASVAYARQEAGRYLYEEDPIEADVVIGVPDSGLTAAIGYSKASGIPYDVGLIKNRYIARTFIQPGQDNRERSVRIKLNALRNNLEGKRVVMVDDSIVRGTTCARLVKILRDAGAKEVHMRVSAPPFLHPCFFGTDVPDRKYLIAYGRTVEEIRDLIGVDSLGYLSLEATNKIAVGARCGFCNGCFSGEYPIEVPDTIEKNIFESGIGENA</sequence>
<dbReference type="InterPro" id="IPR005854">
    <property type="entry name" value="PurF"/>
</dbReference>
<evidence type="ECO:0000256" key="5">
    <source>
        <dbReference type="ARBA" id="ARBA00022755"/>
    </source>
</evidence>
<evidence type="ECO:0000256" key="2">
    <source>
        <dbReference type="ARBA" id="ARBA00010138"/>
    </source>
</evidence>
<feature type="binding site" evidence="7 10">
    <location>
        <position position="312"/>
    </location>
    <ligand>
        <name>Mg(2+)</name>
        <dbReference type="ChEBI" id="CHEBI:18420"/>
    </ligand>
</feature>
<dbReference type="Gene3D" id="3.40.50.2020">
    <property type="match status" value="1"/>
</dbReference>
<comment type="caution">
    <text evidence="13">The sequence shown here is derived from an EMBL/GenBank/DDBJ whole genome shotgun (WGS) entry which is preliminary data.</text>
</comment>
<dbReference type="EC" id="2.4.2.14" evidence="7"/>
<dbReference type="GO" id="GO:0009113">
    <property type="term" value="P:purine nucleobase biosynthetic process"/>
    <property type="evidence" value="ECO:0007669"/>
    <property type="project" value="UniProtKB-UniRule"/>
</dbReference>
<dbReference type="Proteomes" id="UP000194903">
    <property type="component" value="Unassembled WGS sequence"/>
</dbReference>
<dbReference type="PANTHER" id="PTHR11907">
    <property type="entry name" value="AMIDOPHOSPHORIBOSYLTRANSFERASE"/>
    <property type="match status" value="1"/>
</dbReference>
<comment type="cofactor">
    <cofactor evidence="7 10">
        <name>Mg(2+)</name>
        <dbReference type="ChEBI" id="CHEBI:18420"/>
    </cofactor>
    <text evidence="7 10">Binds 1 Mg(2+) ion per subunit.</text>
</comment>
<evidence type="ECO:0000256" key="7">
    <source>
        <dbReference type="HAMAP-Rule" id="MF_01931"/>
    </source>
</evidence>
<protein>
    <recommendedName>
        <fullName evidence="7">Amidophosphoribosyltransferase</fullName>
        <shortName evidence="7">ATase</shortName>
        <ecNumber evidence="7">2.4.2.14</ecNumber>
    </recommendedName>
    <alternativeName>
        <fullName evidence="7">Glutamine phosphoribosylpyrophosphate amidotransferase</fullName>
        <shortName evidence="7">GPATase</shortName>
    </alternativeName>
</protein>
<dbReference type="Gene3D" id="3.60.20.10">
    <property type="entry name" value="Glutamine Phosphoribosylpyrophosphate, subunit 1, domain 1"/>
    <property type="match status" value="1"/>
</dbReference>
<dbReference type="UniPathway" id="UPA00074">
    <property type="reaction ID" value="UER00124"/>
</dbReference>
<evidence type="ECO:0000256" key="9">
    <source>
        <dbReference type="PIRSR" id="PIRSR000485-1"/>
    </source>
</evidence>
<dbReference type="PROSITE" id="PS51278">
    <property type="entry name" value="GATASE_TYPE_2"/>
    <property type="match status" value="1"/>
</dbReference>
<keyword evidence="6 7" id="KW-0315">Glutamine amidotransferase</keyword>
<dbReference type="GO" id="GO:0051539">
    <property type="term" value="F:4 iron, 4 sulfur cluster binding"/>
    <property type="evidence" value="ECO:0007669"/>
    <property type="project" value="UniProtKB-KW"/>
</dbReference>
<dbReference type="SUPFAM" id="SSF53271">
    <property type="entry name" value="PRTase-like"/>
    <property type="match status" value="1"/>
</dbReference>
<evidence type="ECO:0000256" key="8">
    <source>
        <dbReference type="PIRNR" id="PIRNR000485"/>
    </source>
</evidence>
<keyword evidence="5 7" id="KW-0658">Purine biosynthesis</keyword>
<proteinExistence type="inferred from homology"/>
<feature type="binding site" evidence="7 11">
    <location>
        <position position="465"/>
    </location>
    <ligand>
        <name>[4Fe-4S] cluster</name>
        <dbReference type="ChEBI" id="CHEBI:49883"/>
    </ligand>
</feature>
<feature type="binding site" evidence="7 10">
    <location>
        <position position="374"/>
    </location>
    <ligand>
        <name>Mg(2+)</name>
        <dbReference type="ChEBI" id="CHEBI:18420"/>
    </ligand>
</feature>
<reference evidence="13 14" key="1">
    <citation type="submission" date="2017-05" db="EMBL/GenBank/DDBJ databases">
        <title>Butyricicoccus porcorum sp. nov. a butyrate-producing bacterium from the swine intestinal tract.</title>
        <authorList>
            <person name="Trachsel J."/>
            <person name="Humphrey S."/>
            <person name="Allen H.K."/>
        </authorList>
    </citation>
    <scope>NUCLEOTIDE SEQUENCE [LARGE SCALE GENOMIC DNA]</scope>
    <source>
        <strain evidence="13">BB10</strain>
    </source>
</reference>
<feature type="binding site" evidence="7 11">
    <location>
        <position position="462"/>
    </location>
    <ligand>
        <name>[4Fe-4S] cluster</name>
        <dbReference type="ChEBI" id="CHEBI:49883"/>
    </ligand>
</feature>
<dbReference type="HAMAP" id="MF_01931">
    <property type="entry name" value="PurF"/>
    <property type="match status" value="1"/>
</dbReference>
<feature type="binding site" evidence="7 11">
    <location>
        <position position="411"/>
    </location>
    <ligand>
        <name>[4Fe-4S] cluster</name>
        <dbReference type="ChEBI" id="CHEBI:49883"/>
    </ligand>
</feature>
<name>A0A252F6E0_9FIRM</name>
<dbReference type="CDD" id="cd06223">
    <property type="entry name" value="PRTases_typeI"/>
    <property type="match status" value="1"/>
</dbReference>
<dbReference type="InterPro" id="IPR017932">
    <property type="entry name" value="GATase_2_dom"/>
</dbReference>
<dbReference type="CDD" id="cd00715">
    <property type="entry name" value="GPATase_N"/>
    <property type="match status" value="1"/>
</dbReference>
<dbReference type="NCBIfam" id="TIGR01134">
    <property type="entry name" value="purF"/>
    <property type="match status" value="1"/>
</dbReference>
<evidence type="ECO:0000256" key="10">
    <source>
        <dbReference type="PIRSR" id="PIRSR000485-2"/>
    </source>
</evidence>
<evidence type="ECO:0000313" key="14">
    <source>
        <dbReference type="Proteomes" id="UP000194903"/>
    </source>
</evidence>
<dbReference type="PIRSF" id="PIRSF000485">
    <property type="entry name" value="Amd_phspho_trans"/>
    <property type="match status" value="1"/>
</dbReference>
<evidence type="ECO:0000313" key="13">
    <source>
        <dbReference type="EMBL" id="OUM21282.1"/>
    </source>
</evidence>
<keyword evidence="7 10" id="KW-0479">Metal-binding</keyword>
<dbReference type="OrthoDB" id="9801213at2"/>
<dbReference type="SUPFAM" id="SSF56235">
    <property type="entry name" value="N-terminal nucleophile aminohydrolases (Ntn hydrolases)"/>
    <property type="match status" value="1"/>
</dbReference>
<comment type="similarity">
    <text evidence="2 7 8">In the C-terminal section; belongs to the purine/pyrimidine phosphoribosyltransferase family.</text>
</comment>
<keyword evidence="7" id="KW-0004">4Fe-4S</keyword>
<evidence type="ECO:0000259" key="12">
    <source>
        <dbReference type="PROSITE" id="PS51278"/>
    </source>
</evidence>
<dbReference type="Pfam" id="PF13522">
    <property type="entry name" value="GATase_6"/>
    <property type="match status" value="1"/>
</dbReference>
<comment type="catalytic activity">
    <reaction evidence="7 8">
        <text>5-phospho-beta-D-ribosylamine + L-glutamate + diphosphate = 5-phospho-alpha-D-ribose 1-diphosphate + L-glutamine + H2O</text>
        <dbReference type="Rhea" id="RHEA:14905"/>
        <dbReference type="ChEBI" id="CHEBI:15377"/>
        <dbReference type="ChEBI" id="CHEBI:29985"/>
        <dbReference type="ChEBI" id="CHEBI:33019"/>
        <dbReference type="ChEBI" id="CHEBI:58017"/>
        <dbReference type="ChEBI" id="CHEBI:58359"/>
        <dbReference type="ChEBI" id="CHEBI:58681"/>
        <dbReference type="EC" id="2.4.2.14"/>
    </reaction>
</comment>